<keyword evidence="3" id="KW-1185">Reference proteome</keyword>
<evidence type="ECO:0000313" key="3">
    <source>
        <dbReference type="Proteomes" id="UP000789390"/>
    </source>
</evidence>
<protein>
    <submittedName>
        <fullName evidence="2">Uncharacterized protein</fullName>
    </submittedName>
</protein>
<feature type="region of interest" description="Disordered" evidence="1">
    <location>
        <begin position="1"/>
        <end position="66"/>
    </location>
</feature>
<feature type="compositionally biased region" description="Polar residues" evidence="1">
    <location>
        <begin position="55"/>
        <end position="66"/>
    </location>
</feature>
<reference evidence="2" key="1">
    <citation type="submission" date="2021-11" db="EMBL/GenBank/DDBJ databases">
        <authorList>
            <person name="Schell T."/>
        </authorList>
    </citation>
    <scope>NUCLEOTIDE SEQUENCE</scope>
    <source>
        <strain evidence="2">M5</strain>
    </source>
</reference>
<evidence type="ECO:0000256" key="1">
    <source>
        <dbReference type="SAM" id="MobiDB-lite"/>
    </source>
</evidence>
<feature type="compositionally biased region" description="Basic and acidic residues" evidence="1">
    <location>
        <begin position="41"/>
        <end position="51"/>
    </location>
</feature>
<comment type="caution">
    <text evidence="2">The sequence shown here is derived from an EMBL/GenBank/DDBJ whole genome shotgun (WGS) entry which is preliminary data.</text>
</comment>
<dbReference type="AlphaFoldDB" id="A0A8J2RPH5"/>
<dbReference type="EMBL" id="CAKKLH010000157">
    <property type="protein sequence ID" value="CAH0104870.1"/>
    <property type="molecule type" value="Genomic_DNA"/>
</dbReference>
<organism evidence="2 3">
    <name type="scientific">Daphnia galeata</name>
    <dbReference type="NCBI Taxonomy" id="27404"/>
    <lineage>
        <taxon>Eukaryota</taxon>
        <taxon>Metazoa</taxon>
        <taxon>Ecdysozoa</taxon>
        <taxon>Arthropoda</taxon>
        <taxon>Crustacea</taxon>
        <taxon>Branchiopoda</taxon>
        <taxon>Diplostraca</taxon>
        <taxon>Cladocera</taxon>
        <taxon>Anomopoda</taxon>
        <taxon>Daphniidae</taxon>
        <taxon>Daphnia</taxon>
    </lineage>
</organism>
<feature type="compositionally biased region" description="Basic and acidic residues" evidence="1">
    <location>
        <begin position="1"/>
        <end position="30"/>
    </location>
</feature>
<accession>A0A8J2RPH5</accession>
<proteinExistence type="predicted"/>
<dbReference type="Proteomes" id="UP000789390">
    <property type="component" value="Unassembled WGS sequence"/>
</dbReference>
<name>A0A8J2RPH5_9CRUS</name>
<sequence>MPVIAEEVRDGDEDRPTDLFDISFHPEHSASRHPVPFRLSRSTDLDHEYEPKGPTLTQLQRTEYDL</sequence>
<gene>
    <name evidence="2" type="ORF">DGAL_LOCUS7799</name>
</gene>
<evidence type="ECO:0000313" key="2">
    <source>
        <dbReference type="EMBL" id="CAH0104870.1"/>
    </source>
</evidence>